<evidence type="ECO:0000313" key="2">
    <source>
        <dbReference type="Proteomes" id="UP000250088"/>
    </source>
</evidence>
<accession>A0A2Z2I0G7</accession>
<protein>
    <submittedName>
        <fullName evidence="1">Nucleotide pyrophosphatase</fullName>
    </submittedName>
</protein>
<sequence length="411" mass="45774">MRTDLESRLRNRLTDDGYLFPDYGEYCFANVADTVQSVLGVGGERSLPPDVFPDPSASYDRVLLVLVDGFGLAHWKRHRSHPVVERLEERARVTPLTSLYPSETAAALTTFHTARLPVSHGVLGWDVYDPAADATCEAFTTEVTAGDETVDRDLEDVFEGDPIYPALERAGIDCRHVVPFPETYTGATCHTYGPEPTLEGFVPVLREAFAAADDPAYLYAYLPQIDSVAHEHGSTSDEYGEVVDRVFQTIEEALSALDSDEAGDTLVLLTADHGHVDTRAERNVDLERFDTVMESLQRHETGDPVRYAGSPRNLHLYLRPGTVDRVRTLLERELDAQIFTREAALECELFGPEPKSEPFSRRLGDLVVVHRDSLVWYGSDRTKLEFVGMHGGLHPDEMLVPFAAAELEQLV</sequence>
<dbReference type="EMBL" id="CP019893">
    <property type="protein sequence ID" value="ARS91917.1"/>
    <property type="molecule type" value="Genomic_DNA"/>
</dbReference>
<dbReference type="KEGG" id="naj:B1756_17500"/>
<dbReference type="Pfam" id="PF01663">
    <property type="entry name" value="Phosphodiest"/>
    <property type="match status" value="1"/>
</dbReference>
<keyword evidence="2" id="KW-1185">Reference proteome</keyword>
<dbReference type="InterPro" id="IPR002591">
    <property type="entry name" value="Phosphodiest/P_Trfase"/>
</dbReference>
<dbReference type="Gene3D" id="3.40.720.10">
    <property type="entry name" value="Alkaline Phosphatase, subunit A"/>
    <property type="match status" value="1"/>
</dbReference>
<dbReference type="InterPro" id="IPR017850">
    <property type="entry name" value="Alkaline_phosphatase_core_sf"/>
</dbReference>
<dbReference type="PANTHER" id="PTHR10151:SF120">
    <property type="entry name" value="BIS(5'-ADENOSYL)-TRIPHOSPHATASE"/>
    <property type="match status" value="1"/>
</dbReference>
<proteinExistence type="predicted"/>
<dbReference type="OrthoDB" id="33550at2157"/>
<dbReference type="RefSeq" id="WP_086890246.1">
    <property type="nucleotide sequence ID" value="NZ_CP019893.1"/>
</dbReference>
<reference evidence="2" key="1">
    <citation type="submission" date="2017-02" db="EMBL/GenBank/DDBJ databases">
        <title>Natronthermophilus aegyptiacus gen. nov.,sp. nov., an aerobic, extremely halophilic alkalithermophilic archaeon isolated from the athalassohaline Wadi An Natrun, Egypt.</title>
        <authorList>
            <person name="Zhao B."/>
        </authorList>
    </citation>
    <scope>NUCLEOTIDE SEQUENCE [LARGE SCALE GENOMIC DNA]</scope>
    <source>
        <strain evidence="2">JW/NM-HA 15</strain>
    </source>
</reference>
<dbReference type="GO" id="GO:0016787">
    <property type="term" value="F:hydrolase activity"/>
    <property type="evidence" value="ECO:0007669"/>
    <property type="project" value="UniProtKB-ARBA"/>
</dbReference>
<name>A0A2Z2I0G7_9EURY</name>
<dbReference type="PANTHER" id="PTHR10151">
    <property type="entry name" value="ECTONUCLEOTIDE PYROPHOSPHATASE/PHOSPHODIESTERASE"/>
    <property type="match status" value="1"/>
</dbReference>
<gene>
    <name evidence="1" type="ORF">B1756_17500</name>
</gene>
<dbReference type="Proteomes" id="UP000250088">
    <property type="component" value="Chromosome"/>
</dbReference>
<evidence type="ECO:0000313" key="1">
    <source>
        <dbReference type="EMBL" id="ARS91917.1"/>
    </source>
</evidence>
<organism evidence="1 2">
    <name type="scientific">Natrarchaeobaculum aegyptiacum</name>
    <dbReference type="NCBI Taxonomy" id="745377"/>
    <lineage>
        <taxon>Archaea</taxon>
        <taxon>Methanobacteriati</taxon>
        <taxon>Methanobacteriota</taxon>
        <taxon>Stenosarchaea group</taxon>
        <taxon>Halobacteria</taxon>
        <taxon>Halobacteriales</taxon>
        <taxon>Natrialbaceae</taxon>
        <taxon>Natrarchaeobaculum</taxon>
    </lineage>
</organism>
<dbReference type="AlphaFoldDB" id="A0A2Z2I0G7"/>
<dbReference type="SUPFAM" id="SSF53649">
    <property type="entry name" value="Alkaline phosphatase-like"/>
    <property type="match status" value="1"/>
</dbReference>
<dbReference type="GeneID" id="32895907"/>